<dbReference type="EMBL" id="AVOT02051389">
    <property type="protein sequence ID" value="MBW0546398.1"/>
    <property type="molecule type" value="Genomic_DNA"/>
</dbReference>
<protein>
    <submittedName>
        <fullName evidence="1">Uncharacterized protein</fullName>
    </submittedName>
</protein>
<evidence type="ECO:0000313" key="1">
    <source>
        <dbReference type="EMBL" id="MBW0546398.1"/>
    </source>
</evidence>
<dbReference type="Proteomes" id="UP000765509">
    <property type="component" value="Unassembled WGS sequence"/>
</dbReference>
<dbReference type="AlphaFoldDB" id="A0A9Q3IM01"/>
<sequence>MNWLPHPQIILSDPQHTYATALPSRYASVAGPPYPPLLPNMLTLPLHHHPSLQLLPAAYYPHDHVVPSQHASKAALTNTYTSAPHLVFSAAYNN</sequence>
<organism evidence="1 2">
    <name type="scientific">Austropuccinia psidii MF-1</name>
    <dbReference type="NCBI Taxonomy" id="1389203"/>
    <lineage>
        <taxon>Eukaryota</taxon>
        <taxon>Fungi</taxon>
        <taxon>Dikarya</taxon>
        <taxon>Basidiomycota</taxon>
        <taxon>Pucciniomycotina</taxon>
        <taxon>Pucciniomycetes</taxon>
        <taxon>Pucciniales</taxon>
        <taxon>Sphaerophragmiaceae</taxon>
        <taxon>Austropuccinia</taxon>
    </lineage>
</organism>
<evidence type="ECO:0000313" key="2">
    <source>
        <dbReference type="Proteomes" id="UP000765509"/>
    </source>
</evidence>
<proteinExistence type="predicted"/>
<comment type="caution">
    <text evidence="1">The sequence shown here is derived from an EMBL/GenBank/DDBJ whole genome shotgun (WGS) entry which is preliminary data.</text>
</comment>
<name>A0A9Q3IM01_9BASI</name>
<accession>A0A9Q3IM01</accession>
<gene>
    <name evidence="1" type="ORF">O181_086113</name>
</gene>
<keyword evidence="2" id="KW-1185">Reference proteome</keyword>
<reference evidence="1" key="1">
    <citation type="submission" date="2021-03" db="EMBL/GenBank/DDBJ databases">
        <title>Draft genome sequence of rust myrtle Austropuccinia psidii MF-1, a brazilian biotype.</title>
        <authorList>
            <person name="Quecine M.C."/>
            <person name="Pachon D.M.R."/>
            <person name="Bonatelli M.L."/>
            <person name="Correr F.H."/>
            <person name="Franceschini L.M."/>
            <person name="Leite T.F."/>
            <person name="Margarido G.R.A."/>
            <person name="Almeida C.A."/>
            <person name="Ferrarezi J.A."/>
            <person name="Labate C.A."/>
        </authorList>
    </citation>
    <scope>NUCLEOTIDE SEQUENCE</scope>
    <source>
        <strain evidence="1">MF-1</strain>
    </source>
</reference>